<accession>A0ABW9VV62</accession>
<evidence type="ECO:0000256" key="1">
    <source>
        <dbReference type="SAM" id="MobiDB-lite"/>
    </source>
</evidence>
<proteinExistence type="predicted"/>
<dbReference type="Proteomes" id="UP000642144">
    <property type="component" value="Unassembled WGS sequence"/>
</dbReference>
<dbReference type="EMBL" id="WWCT01000002">
    <property type="protein sequence ID" value="MYN25519.1"/>
    <property type="molecule type" value="Genomic_DNA"/>
</dbReference>
<comment type="caution">
    <text evidence="3">The sequence shown here is derived from an EMBL/GenBank/DDBJ whole genome shotgun (WGS) entry which is preliminary data.</text>
</comment>
<feature type="compositionally biased region" description="Basic and acidic residues" evidence="1">
    <location>
        <begin position="138"/>
        <end position="154"/>
    </location>
</feature>
<feature type="compositionally biased region" description="Low complexity" evidence="1">
    <location>
        <begin position="210"/>
        <end position="220"/>
    </location>
</feature>
<feature type="signal peptide" evidence="2">
    <location>
        <begin position="1"/>
        <end position="20"/>
    </location>
</feature>
<feature type="compositionally biased region" description="Basic and acidic residues" evidence="1">
    <location>
        <begin position="170"/>
        <end position="208"/>
    </location>
</feature>
<evidence type="ECO:0000313" key="4">
    <source>
        <dbReference type="Proteomes" id="UP000642144"/>
    </source>
</evidence>
<feature type="region of interest" description="Disordered" evidence="1">
    <location>
        <begin position="116"/>
        <end position="220"/>
    </location>
</feature>
<name>A0ABW9VV62_9BURK</name>
<keyword evidence="2" id="KW-0732">Signal</keyword>
<protein>
    <recommendedName>
        <fullName evidence="5">Cell envelope biogenesis protein TolA</fullName>
    </recommendedName>
</protein>
<gene>
    <name evidence="3" type="ORF">GTP69_03780</name>
</gene>
<organism evidence="3 4">
    <name type="scientific">Duganella levis</name>
    <dbReference type="NCBI Taxonomy" id="2692169"/>
    <lineage>
        <taxon>Bacteria</taxon>
        <taxon>Pseudomonadati</taxon>
        <taxon>Pseudomonadota</taxon>
        <taxon>Betaproteobacteria</taxon>
        <taxon>Burkholderiales</taxon>
        <taxon>Oxalobacteraceae</taxon>
        <taxon>Telluria group</taxon>
        <taxon>Duganella</taxon>
    </lineage>
</organism>
<sequence length="220" mass="24019">MKALITMMAMLAATMSAAVAQNVQTVEQANAALVKVAQDRAAITDEYAASERECSARFFVNNCLDKAKEKRRAALAEVRVREVDAEHFKRADSVAKRDADLADRARKDADEAMLRAAQPPKAPKEEHEAAKPSSGPRLADREAQHEAKLKRQEAEDAANAAKRSANVTAFERKQAESERRQKEVARKKAENEEKAKQAAARAEADKKKAAAQQAASAPAK</sequence>
<evidence type="ECO:0000256" key="2">
    <source>
        <dbReference type="SAM" id="SignalP"/>
    </source>
</evidence>
<feature type="chain" id="PRO_5047150203" description="Cell envelope biogenesis protein TolA" evidence="2">
    <location>
        <begin position="21"/>
        <end position="220"/>
    </location>
</feature>
<evidence type="ECO:0008006" key="5">
    <source>
        <dbReference type="Google" id="ProtNLM"/>
    </source>
</evidence>
<reference evidence="3 4" key="1">
    <citation type="submission" date="2019-12" db="EMBL/GenBank/DDBJ databases">
        <title>Novel species isolated from a subtropical stream in China.</title>
        <authorList>
            <person name="Lu H."/>
        </authorList>
    </citation>
    <scope>NUCLEOTIDE SEQUENCE [LARGE SCALE GENOMIC DNA]</scope>
    <source>
        <strain evidence="3 4">CY42W</strain>
    </source>
</reference>
<keyword evidence="4" id="KW-1185">Reference proteome</keyword>
<evidence type="ECO:0000313" key="3">
    <source>
        <dbReference type="EMBL" id="MYN25519.1"/>
    </source>
</evidence>
<dbReference type="RefSeq" id="WP_161053631.1">
    <property type="nucleotide sequence ID" value="NZ_WWCT01000002.1"/>
</dbReference>